<protein>
    <submittedName>
        <fullName evidence="1">Uncharacterized protein</fullName>
    </submittedName>
</protein>
<name>X1D535_9ZZZZ</name>
<organism evidence="1">
    <name type="scientific">marine sediment metagenome</name>
    <dbReference type="NCBI Taxonomy" id="412755"/>
    <lineage>
        <taxon>unclassified sequences</taxon>
        <taxon>metagenomes</taxon>
        <taxon>ecological metagenomes</taxon>
    </lineage>
</organism>
<comment type="caution">
    <text evidence="1">The sequence shown here is derived from an EMBL/GenBank/DDBJ whole genome shotgun (WGS) entry which is preliminary data.</text>
</comment>
<reference evidence="1" key="1">
    <citation type="journal article" date="2014" name="Front. Microbiol.">
        <title>High frequency of phylogenetically diverse reductive dehalogenase-homologous genes in deep subseafloor sedimentary metagenomes.</title>
        <authorList>
            <person name="Kawai M."/>
            <person name="Futagami T."/>
            <person name="Toyoda A."/>
            <person name="Takaki Y."/>
            <person name="Nishi S."/>
            <person name="Hori S."/>
            <person name="Arai W."/>
            <person name="Tsubouchi T."/>
            <person name="Morono Y."/>
            <person name="Uchiyama I."/>
            <person name="Ito T."/>
            <person name="Fujiyama A."/>
            <person name="Inagaki F."/>
            <person name="Takami H."/>
        </authorList>
    </citation>
    <scope>NUCLEOTIDE SEQUENCE</scope>
    <source>
        <strain evidence="1">Expedition CK06-06</strain>
    </source>
</reference>
<dbReference type="EMBL" id="BART01022747">
    <property type="protein sequence ID" value="GAH00229.1"/>
    <property type="molecule type" value="Genomic_DNA"/>
</dbReference>
<evidence type="ECO:0000313" key="1">
    <source>
        <dbReference type="EMBL" id="GAH00229.1"/>
    </source>
</evidence>
<proteinExistence type="predicted"/>
<dbReference type="AlphaFoldDB" id="X1D535"/>
<sequence length="58" mass="7056">MDINERIANIEIYMDSQKDNLEFFVKFILEKNGRQDSEELGNKFMQEHNKLLQKMNNY</sequence>
<gene>
    <name evidence="1" type="ORF">S01H4_41573</name>
</gene>
<accession>X1D535</accession>